<dbReference type="STRING" id="2018661.A0A2A2K456"/>
<keyword evidence="2" id="KW-0472">Membrane</keyword>
<dbReference type="GO" id="GO:0005737">
    <property type="term" value="C:cytoplasm"/>
    <property type="evidence" value="ECO:0007669"/>
    <property type="project" value="TreeGrafter"/>
</dbReference>
<evidence type="ECO:0008006" key="5">
    <source>
        <dbReference type="Google" id="ProtNLM"/>
    </source>
</evidence>
<reference evidence="3 4" key="1">
    <citation type="journal article" date="2017" name="Curr. Biol.">
        <title>Genome architecture and evolution of a unichromosomal asexual nematode.</title>
        <authorList>
            <person name="Fradin H."/>
            <person name="Zegar C."/>
            <person name="Gutwein M."/>
            <person name="Lucas J."/>
            <person name="Kovtun M."/>
            <person name="Corcoran D."/>
            <person name="Baugh L.R."/>
            <person name="Kiontke K."/>
            <person name="Gunsalus K."/>
            <person name="Fitch D.H."/>
            <person name="Piano F."/>
        </authorList>
    </citation>
    <scope>NUCLEOTIDE SEQUENCE [LARGE SCALE GENOMIC DNA]</scope>
    <source>
        <strain evidence="3">PF1309</strain>
    </source>
</reference>
<gene>
    <name evidence="3" type="ORF">WR25_22571</name>
</gene>
<feature type="compositionally biased region" description="Basic residues" evidence="1">
    <location>
        <begin position="210"/>
        <end position="220"/>
    </location>
</feature>
<dbReference type="OrthoDB" id="332863at2759"/>
<dbReference type="PANTHER" id="PTHR15032">
    <property type="entry name" value="N-ACYL-PHOSPHATIDYLETHANOLAMINE-HYDROLYZING PHOSPHOLIPASE D"/>
    <property type="match status" value="1"/>
</dbReference>
<name>A0A2A2K456_9BILA</name>
<dbReference type="SUPFAM" id="SSF56281">
    <property type="entry name" value="Metallo-hydrolase/oxidoreductase"/>
    <property type="match status" value="1"/>
</dbReference>
<evidence type="ECO:0000313" key="4">
    <source>
        <dbReference type="Proteomes" id="UP000218231"/>
    </source>
</evidence>
<evidence type="ECO:0000313" key="3">
    <source>
        <dbReference type="EMBL" id="PAV68579.1"/>
    </source>
</evidence>
<feature type="region of interest" description="Disordered" evidence="1">
    <location>
        <begin position="204"/>
        <end position="229"/>
    </location>
</feature>
<dbReference type="Pfam" id="PF13483">
    <property type="entry name" value="Lactamase_B_3"/>
    <property type="match status" value="1"/>
</dbReference>
<comment type="caution">
    <text evidence="3">The sequence shown here is derived from an EMBL/GenBank/DDBJ whole genome shotgun (WGS) entry which is preliminary data.</text>
</comment>
<dbReference type="AlphaFoldDB" id="A0A2A2K456"/>
<dbReference type="PANTHER" id="PTHR15032:SF4">
    <property type="entry name" value="N-ACYL-PHOSPHATIDYLETHANOLAMINE-HYDROLYZING PHOSPHOLIPASE D"/>
    <property type="match status" value="1"/>
</dbReference>
<feature type="compositionally biased region" description="Basic residues" evidence="1">
    <location>
        <begin position="440"/>
        <end position="455"/>
    </location>
</feature>
<dbReference type="Gene3D" id="3.60.15.10">
    <property type="entry name" value="Ribonuclease Z/Hydroxyacylglutathione hydrolase-like"/>
    <property type="match status" value="1"/>
</dbReference>
<feature type="transmembrane region" description="Helical" evidence="2">
    <location>
        <begin position="249"/>
        <end position="272"/>
    </location>
</feature>
<accession>A0A2A2K456</accession>
<keyword evidence="4" id="KW-1185">Reference proteome</keyword>
<keyword evidence="2" id="KW-0812">Transmembrane</keyword>
<dbReference type="Proteomes" id="UP000218231">
    <property type="component" value="Unassembled WGS sequence"/>
</dbReference>
<protein>
    <recommendedName>
        <fullName evidence="5">Metallo-beta-lactamase domain-containing protein</fullName>
    </recommendedName>
</protein>
<evidence type="ECO:0000256" key="2">
    <source>
        <dbReference type="SAM" id="Phobius"/>
    </source>
</evidence>
<dbReference type="InterPro" id="IPR036866">
    <property type="entry name" value="RibonucZ/Hydroxyglut_hydro"/>
</dbReference>
<evidence type="ECO:0000256" key="1">
    <source>
        <dbReference type="SAM" id="MobiDB-lite"/>
    </source>
</evidence>
<proteinExistence type="predicted"/>
<keyword evidence="2" id="KW-1133">Transmembrane helix</keyword>
<sequence>MNSASPTPSSLGGVTGTSTAPAAVSTASAASTATSRTLRAIGPGVSCEWLIGTTCVRLTRPIDGFNPTRPLIDDGHTTDPSVSVPTAAAAKLAATAAPEPDDDPHARQATRGRRHPIGGFDIVLDQHRHAMQRPPDTPRLAFGIQRLRLRQRVGIDRDDAAQCRPLAIQRGDPVEIGARHLDARRLARGHQRLHLLQRHLFDRHPTRDSRRCKHRARQQKTQRDPTHIHPLCGGMLAERAARTRAAVALALKIIGGIVLALVIAFGLTVTIVPRFLDRIYYEGDESDHYDGQRFFNPDGDQDTMRMPTGGSRTGFFWRYLTGNDGRPEWPKSVTVTPSRPAARIDGDRMVVTWIGHASVLIQTHGLNILTDPIYAERAGPFGFGPQRVAAPGIRFDDLPKIDLVLVSHNHYDHLDQATLKRLHRPDRRGGDGTRLGRQRDAHRRRDSGHQQRHPL</sequence>
<dbReference type="EMBL" id="LIAE01009728">
    <property type="protein sequence ID" value="PAV68579.1"/>
    <property type="molecule type" value="Genomic_DNA"/>
</dbReference>
<organism evidence="3 4">
    <name type="scientific">Diploscapter pachys</name>
    <dbReference type="NCBI Taxonomy" id="2018661"/>
    <lineage>
        <taxon>Eukaryota</taxon>
        <taxon>Metazoa</taxon>
        <taxon>Ecdysozoa</taxon>
        <taxon>Nematoda</taxon>
        <taxon>Chromadorea</taxon>
        <taxon>Rhabditida</taxon>
        <taxon>Rhabditina</taxon>
        <taxon>Rhabditomorpha</taxon>
        <taxon>Rhabditoidea</taxon>
        <taxon>Rhabditidae</taxon>
        <taxon>Diploscapter</taxon>
    </lineage>
</organism>
<feature type="region of interest" description="Disordered" evidence="1">
    <location>
        <begin position="417"/>
        <end position="455"/>
    </location>
</feature>